<proteinExistence type="predicted"/>
<dbReference type="RefSeq" id="XP_043176856.1">
    <property type="nucleotide sequence ID" value="XM_043324437.1"/>
</dbReference>
<dbReference type="EMBL" id="CP059659">
    <property type="protein sequence ID" value="QRW16619.1"/>
    <property type="molecule type" value="Genomic_DNA"/>
</dbReference>
<evidence type="ECO:0000313" key="2">
    <source>
        <dbReference type="Proteomes" id="UP000650533"/>
    </source>
</evidence>
<dbReference type="KEGG" id="rsx:RhiXN_04620"/>
<gene>
    <name evidence="1" type="ORF">RhiXN_04620</name>
</gene>
<organism evidence="1 2">
    <name type="scientific">Rhizoctonia solani</name>
    <dbReference type="NCBI Taxonomy" id="456999"/>
    <lineage>
        <taxon>Eukaryota</taxon>
        <taxon>Fungi</taxon>
        <taxon>Dikarya</taxon>
        <taxon>Basidiomycota</taxon>
        <taxon>Agaricomycotina</taxon>
        <taxon>Agaricomycetes</taxon>
        <taxon>Cantharellales</taxon>
        <taxon>Ceratobasidiaceae</taxon>
        <taxon>Rhizoctonia</taxon>
    </lineage>
</organism>
<dbReference type="Proteomes" id="UP000650533">
    <property type="component" value="Chromosome 2"/>
</dbReference>
<protein>
    <submittedName>
        <fullName evidence="1">Uncharacterized protein</fullName>
    </submittedName>
</protein>
<sequence length="214" mass="23341">MKWLDTCNYKSQCQDLLKNLSEAEAKALAKAREVKPMQIPLDKLSVFWTKHEKTGKDVLYVAEGDKGDGVGTDGKEMGMGTGTGMVRTVMNWGMWINSLGLGMDEMWAPAGAKISLGGSSSREDLHTRLRIAVPNVQTGVENAITLVAHPTNLLQPLTSTNVSQSTVLSSAWAGERPPVAKSLDALKLSHVLYNSIHWWMNSCDHESTLYGNPA</sequence>
<name>A0A8H8ST23_9AGAM</name>
<reference evidence="1" key="1">
    <citation type="submission" date="2020-05" db="EMBL/GenBank/DDBJ databases">
        <title>Evolutionary and genomic comparisons of hybrid uninucleate and nonhybrid Rhizoctonia fungi.</title>
        <authorList>
            <person name="Li C."/>
            <person name="Chen X."/>
        </authorList>
    </citation>
    <scope>NUCLEOTIDE SEQUENCE</scope>
    <source>
        <strain evidence="1">AG-1 IA</strain>
    </source>
</reference>
<dbReference type="AlphaFoldDB" id="A0A8H8ST23"/>
<accession>A0A8H8ST23</accession>
<dbReference type="GeneID" id="67026900"/>
<evidence type="ECO:0000313" key="1">
    <source>
        <dbReference type="EMBL" id="QRW16619.1"/>
    </source>
</evidence>